<dbReference type="EMBL" id="QWIV01000014">
    <property type="protein sequence ID" value="RMZ58454.1"/>
    <property type="molecule type" value="Genomic_DNA"/>
</dbReference>
<comment type="caution">
    <text evidence="3">The sequence shown here is derived from an EMBL/GenBank/DDBJ whole genome shotgun (WGS) entry which is preliminary data.</text>
</comment>
<keyword evidence="1" id="KW-0472">Membrane</keyword>
<gene>
    <name evidence="3" type="ORF">D1632_12600</name>
</gene>
<dbReference type="InterPro" id="IPR005182">
    <property type="entry name" value="YdbS-like_PH"/>
</dbReference>
<evidence type="ECO:0000259" key="2">
    <source>
        <dbReference type="Pfam" id="PF03703"/>
    </source>
</evidence>
<organism evidence="3 4">
    <name type="scientific">Chryseobacterium nematophagum</name>
    <dbReference type="NCBI Taxonomy" id="2305228"/>
    <lineage>
        <taxon>Bacteria</taxon>
        <taxon>Pseudomonadati</taxon>
        <taxon>Bacteroidota</taxon>
        <taxon>Flavobacteriia</taxon>
        <taxon>Flavobacteriales</taxon>
        <taxon>Weeksellaceae</taxon>
        <taxon>Chryseobacterium group</taxon>
        <taxon>Chryseobacterium</taxon>
    </lineage>
</organism>
<feature type="transmembrane region" description="Helical" evidence="1">
    <location>
        <begin position="48"/>
        <end position="67"/>
    </location>
</feature>
<evidence type="ECO:0000313" key="3">
    <source>
        <dbReference type="EMBL" id="RMZ58454.1"/>
    </source>
</evidence>
<protein>
    <submittedName>
        <fullName evidence="3">PH domain-containing protein</fullName>
    </submittedName>
</protein>
<dbReference type="RefSeq" id="WP_122547606.1">
    <property type="nucleotide sequence ID" value="NZ_QWIV01000014.1"/>
</dbReference>
<feature type="transmembrane region" description="Helical" evidence="1">
    <location>
        <begin position="21"/>
        <end position="42"/>
    </location>
</feature>
<evidence type="ECO:0000256" key="1">
    <source>
        <dbReference type="SAM" id="Phobius"/>
    </source>
</evidence>
<dbReference type="Proteomes" id="UP000267524">
    <property type="component" value="Unassembled WGS sequence"/>
</dbReference>
<accession>A0A3M7L8V2</accession>
<feature type="domain" description="YdbS-like PH" evidence="2">
    <location>
        <begin position="71"/>
        <end position="128"/>
    </location>
</feature>
<keyword evidence="1" id="KW-0812">Transmembrane</keyword>
<keyword evidence="4" id="KW-1185">Reference proteome</keyword>
<evidence type="ECO:0000313" key="4">
    <source>
        <dbReference type="Proteomes" id="UP000267524"/>
    </source>
</evidence>
<sequence>MKNLSTLQKEASLNIIYRADIHWISYVLPLGFIIFGFVGVIGLILKTFILFSIFFAFLFIKGITHFLQNKNTFIYVHNNHLTFSTGILGKNIIDISLDKTEGIIVFQNVLGRIFNFGTLTVITGEVTHSYKIKDPIGLRNAIMEQTKKIAITG</sequence>
<reference evidence="3 4" key="1">
    <citation type="submission" date="2018-08" db="EMBL/GenBank/DDBJ databases">
        <title>Chryseobacterium nematophagum: a novel matrix digesting pathogen of nematodes.</title>
        <authorList>
            <person name="Page A."/>
            <person name="Roberts M."/>
            <person name="Felix M.-A."/>
            <person name="Weir W."/>
        </authorList>
    </citation>
    <scope>NUCLEOTIDE SEQUENCE [LARGE SCALE GENOMIC DNA]</scope>
    <source>
        <strain evidence="3 4">JUb275</strain>
    </source>
</reference>
<keyword evidence="1" id="KW-1133">Transmembrane helix</keyword>
<name>A0A3M7L8V2_9FLAO</name>
<proteinExistence type="predicted"/>
<dbReference type="Pfam" id="PF03703">
    <property type="entry name" value="bPH_2"/>
    <property type="match status" value="1"/>
</dbReference>
<dbReference type="AlphaFoldDB" id="A0A3M7L8V2"/>